<dbReference type="Proteomes" id="UP000281468">
    <property type="component" value="Unassembled WGS sequence"/>
</dbReference>
<sequence length="161" mass="17096">METAERKSWANPKTESPKTSDPGCYSKVDCVSSEVEQGSETLSLATSATLIRRRSLCDHNTPATLCCAANLPRTEQYTHTDTHPSFIVVTRSSPPTHKHIPPAIDDLQYHNNIITATAAAAAAVLTSAQSLPGSSGACHEHASTASAPIDSSFYTATTILQ</sequence>
<accession>A0A3M7G6Z5</accession>
<evidence type="ECO:0000313" key="2">
    <source>
        <dbReference type="EMBL" id="RMY96900.1"/>
    </source>
</evidence>
<evidence type="ECO:0000313" key="3">
    <source>
        <dbReference type="Proteomes" id="UP000281468"/>
    </source>
</evidence>
<protein>
    <submittedName>
        <fullName evidence="2">Uncharacterized protein</fullName>
    </submittedName>
</protein>
<dbReference type="AlphaFoldDB" id="A0A3M7G6Z5"/>
<reference evidence="2 3" key="1">
    <citation type="journal article" date="2018" name="BMC Genomics">
        <title>Genomic evidence for intraspecific hybridization in a clonal and extremely halotolerant yeast.</title>
        <authorList>
            <person name="Gostincar C."/>
            <person name="Stajich J.E."/>
            <person name="Zupancic J."/>
            <person name="Zalar P."/>
            <person name="Gunde-Cimerman N."/>
        </authorList>
    </citation>
    <scope>NUCLEOTIDE SEQUENCE [LARGE SCALE GENOMIC DNA]</scope>
    <source>
        <strain evidence="2 3">EXF-171</strain>
    </source>
</reference>
<name>A0A3M7G6Z5_HORWE</name>
<comment type="caution">
    <text evidence="2">The sequence shown here is derived from an EMBL/GenBank/DDBJ whole genome shotgun (WGS) entry which is preliminary data.</text>
</comment>
<organism evidence="2 3">
    <name type="scientific">Hortaea werneckii</name>
    <name type="common">Black yeast</name>
    <name type="synonym">Cladosporium werneckii</name>
    <dbReference type="NCBI Taxonomy" id="91943"/>
    <lineage>
        <taxon>Eukaryota</taxon>
        <taxon>Fungi</taxon>
        <taxon>Dikarya</taxon>
        <taxon>Ascomycota</taxon>
        <taxon>Pezizomycotina</taxon>
        <taxon>Dothideomycetes</taxon>
        <taxon>Dothideomycetidae</taxon>
        <taxon>Mycosphaerellales</taxon>
        <taxon>Teratosphaeriaceae</taxon>
        <taxon>Hortaea</taxon>
    </lineage>
</organism>
<evidence type="ECO:0000256" key="1">
    <source>
        <dbReference type="SAM" id="MobiDB-lite"/>
    </source>
</evidence>
<proteinExistence type="predicted"/>
<feature type="region of interest" description="Disordered" evidence="1">
    <location>
        <begin position="1"/>
        <end position="23"/>
    </location>
</feature>
<gene>
    <name evidence="2" type="ORF">D0862_08348</name>
</gene>
<dbReference type="EMBL" id="QWIQ01000279">
    <property type="protein sequence ID" value="RMY96900.1"/>
    <property type="molecule type" value="Genomic_DNA"/>
</dbReference>